<name>A0A4Y8CTL8_9HELO</name>
<keyword evidence="3" id="KW-1185">Reference proteome</keyword>
<dbReference type="InterPro" id="IPR052895">
    <property type="entry name" value="HetReg/Transcr_Mod"/>
</dbReference>
<dbReference type="EMBL" id="PHWZ01000343">
    <property type="protein sequence ID" value="TEY44840.1"/>
    <property type="molecule type" value="Genomic_DNA"/>
</dbReference>
<dbReference type="PANTHER" id="PTHR24148:SF73">
    <property type="entry name" value="HET DOMAIN PROTEIN (AFU_ORTHOLOGUE AFUA_8G01020)"/>
    <property type="match status" value="1"/>
</dbReference>
<proteinExistence type="predicted"/>
<comment type="caution">
    <text evidence="2">The sequence shown here is derived from an EMBL/GenBank/DDBJ whole genome shotgun (WGS) entry which is preliminary data.</text>
</comment>
<dbReference type="STRING" id="38488.A0A4Y8CTL8"/>
<evidence type="ECO:0000313" key="2">
    <source>
        <dbReference type="EMBL" id="TEY44840.1"/>
    </source>
</evidence>
<dbReference type="OrthoDB" id="3546374at2759"/>
<organism evidence="2 3">
    <name type="scientific">Botryotinia calthae</name>
    <dbReference type="NCBI Taxonomy" id="38488"/>
    <lineage>
        <taxon>Eukaryota</taxon>
        <taxon>Fungi</taxon>
        <taxon>Dikarya</taxon>
        <taxon>Ascomycota</taxon>
        <taxon>Pezizomycotina</taxon>
        <taxon>Leotiomycetes</taxon>
        <taxon>Helotiales</taxon>
        <taxon>Sclerotiniaceae</taxon>
        <taxon>Botryotinia</taxon>
    </lineage>
</organism>
<dbReference type="Pfam" id="PF06985">
    <property type="entry name" value="HET"/>
    <property type="match status" value="1"/>
</dbReference>
<feature type="domain" description="Heterokaryon incompatibility" evidence="1">
    <location>
        <begin position="22"/>
        <end position="131"/>
    </location>
</feature>
<sequence length="419" mass="47118">MVTNIKSLPIWNRLYGILRCDKNKAVIWVDVVCINQNDIPERDAQLQMMADIYKKAEKGLSWLGEKSEDSSLVFRMIQRWASFSVDKQSQSSPRAFLESKLHGEIFMPRSITAVKNLLHRSYWQRVWIQQEVALAPIVTMQSIACSLRCSNVSLPSWVPDWAAGGANFIHFSCTQPGLYPTDFIPGIVHHKEKIAGPVVDISDFIGFSADSKILLATGLLYDEVSVLKGCLSFPPIDRGNKDEGLITFDPSDHPLPNCLTVLEAVFRIFVGLSINITLDSYRRENIPRFNFEVGAFAAMVCAESALLDIFQILIGQDLSRTQEFLMIYSTPTSVQSHADLFKKDLQRSYRMFFKTKNGTLGIGPPGTIPGDKFLHLIGYPDDFVLRKVGDHYRVIGHTRVSRAELPPYSDGGYEIIGIH</sequence>
<dbReference type="InterPro" id="IPR010730">
    <property type="entry name" value="HET"/>
</dbReference>
<dbReference type="AlphaFoldDB" id="A0A4Y8CTL8"/>
<evidence type="ECO:0000313" key="3">
    <source>
        <dbReference type="Proteomes" id="UP000297299"/>
    </source>
</evidence>
<protein>
    <recommendedName>
        <fullName evidence="1">Heterokaryon incompatibility domain-containing protein</fullName>
    </recommendedName>
</protein>
<dbReference type="PANTHER" id="PTHR24148">
    <property type="entry name" value="ANKYRIN REPEAT DOMAIN-CONTAINING PROTEIN 39 HOMOLOG-RELATED"/>
    <property type="match status" value="1"/>
</dbReference>
<reference evidence="2 3" key="1">
    <citation type="submission" date="2017-11" db="EMBL/GenBank/DDBJ databases">
        <title>Comparative genomics of Botrytis spp.</title>
        <authorList>
            <person name="Valero-Jimenez C.A."/>
            <person name="Tapia P."/>
            <person name="Veloso J."/>
            <person name="Silva-Moreno E."/>
            <person name="Staats M."/>
            <person name="Valdes J.H."/>
            <person name="Van Kan J.A.L."/>
        </authorList>
    </citation>
    <scope>NUCLEOTIDE SEQUENCE [LARGE SCALE GENOMIC DNA]</scope>
    <source>
        <strain evidence="2 3">MUCL2830</strain>
    </source>
</reference>
<evidence type="ECO:0000259" key="1">
    <source>
        <dbReference type="Pfam" id="PF06985"/>
    </source>
</evidence>
<dbReference type="Proteomes" id="UP000297299">
    <property type="component" value="Unassembled WGS sequence"/>
</dbReference>
<accession>A0A4Y8CTL8</accession>
<gene>
    <name evidence="2" type="ORF">BOTCAL_0344g00140</name>
</gene>